<evidence type="ECO:0000256" key="1">
    <source>
        <dbReference type="ARBA" id="ARBA00009796"/>
    </source>
</evidence>
<dbReference type="PROSITE" id="PS51352">
    <property type="entry name" value="THIOREDOXIN_2"/>
    <property type="match status" value="1"/>
</dbReference>
<evidence type="ECO:0000259" key="9">
    <source>
        <dbReference type="PROSITE" id="PS51352"/>
    </source>
</evidence>
<dbReference type="GO" id="GO:0006979">
    <property type="term" value="P:response to oxidative stress"/>
    <property type="evidence" value="ECO:0007669"/>
    <property type="project" value="TreeGrafter"/>
</dbReference>
<dbReference type="GO" id="GO:0042744">
    <property type="term" value="P:hydrogen peroxide catabolic process"/>
    <property type="evidence" value="ECO:0007669"/>
    <property type="project" value="TreeGrafter"/>
</dbReference>
<keyword evidence="6" id="KW-0676">Redox-active center</keyword>
<evidence type="ECO:0000256" key="3">
    <source>
        <dbReference type="ARBA" id="ARBA00022559"/>
    </source>
</evidence>
<feature type="region of interest" description="Disordered" evidence="8">
    <location>
        <begin position="208"/>
        <end position="246"/>
    </location>
</feature>
<dbReference type="Pfam" id="PF00578">
    <property type="entry name" value="AhpC-TSA"/>
    <property type="match status" value="1"/>
</dbReference>
<dbReference type="CDD" id="cd03015">
    <property type="entry name" value="PRX_Typ2cys"/>
    <property type="match status" value="1"/>
</dbReference>
<dbReference type="PANTHER" id="PTHR10681:SF171">
    <property type="entry name" value="PEROXIREDOXIN 4"/>
    <property type="match status" value="1"/>
</dbReference>
<evidence type="ECO:0000313" key="11">
    <source>
        <dbReference type="Proteomes" id="UP000478052"/>
    </source>
</evidence>
<dbReference type="Proteomes" id="UP000478052">
    <property type="component" value="Unassembled WGS sequence"/>
</dbReference>
<dbReference type="GO" id="GO:0045454">
    <property type="term" value="P:cell redox homeostasis"/>
    <property type="evidence" value="ECO:0007669"/>
    <property type="project" value="TreeGrafter"/>
</dbReference>
<dbReference type="SUPFAM" id="SSF52833">
    <property type="entry name" value="Thioredoxin-like"/>
    <property type="match status" value="1"/>
</dbReference>
<name>A0A6G0ZFM5_APHCR</name>
<evidence type="ECO:0000256" key="4">
    <source>
        <dbReference type="ARBA" id="ARBA00022862"/>
    </source>
</evidence>
<feature type="compositionally biased region" description="Basic and acidic residues" evidence="8">
    <location>
        <begin position="224"/>
        <end position="236"/>
    </location>
</feature>
<gene>
    <name evidence="10" type="ORF">FWK35_00004460</name>
</gene>
<keyword evidence="11" id="KW-1185">Reference proteome</keyword>
<comment type="catalytic activity">
    <reaction evidence="7">
        <text>a hydroperoxide + [thioredoxin]-dithiol = an alcohol + [thioredoxin]-disulfide + H2O</text>
        <dbReference type="Rhea" id="RHEA:62620"/>
        <dbReference type="Rhea" id="RHEA-COMP:10698"/>
        <dbReference type="Rhea" id="RHEA-COMP:10700"/>
        <dbReference type="ChEBI" id="CHEBI:15377"/>
        <dbReference type="ChEBI" id="CHEBI:29950"/>
        <dbReference type="ChEBI" id="CHEBI:30879"/>
        <dbReference type="ChEBI" id="CHEBI:35924"/>
        <dbReference type="ChEBI" id="CHEBI:50058"/>
        <dbReference type="EC" id="1.11.1.24"/>
    </reaction>
</comment>
<dbReference type="Pfam" id="PF10417">
    <property type="entry name" value="1-cysPrx_C"/>
    <property type="match status" value="1"/>
</dbReference>
<dbReference type="Gene3D" id="3.40.30.10">
    <property type="entry name" value="Glutaredoxin"/>
    <property type="match status" value="1"/>
</dbReference>
<dbReference type="PANTHER" id="PTHR10681">
    <property type="entry name" value="THIOREDOXIN PEROXIDASE"/>
    <property type="match status" value="1"/>
</dbReference>
<comment type="similarity">
    <text evidence="1">Belongs to the peroxiredoxin family. AhpC/Prx1 subfamily.</text>
</comment>
<dbReference type="InterPro" id="IPR036249">
    <property type="entry name" value="Thioredoxin-like_sf"/>
</dbReference>
<feature type="compositionally biased region" description="Polar residues" evidence="8">
    <location>
        <begin position="177"/>
        <end position="186"/>
    </location>
</feature>
<evidence type="ECO:0000256" key="7">
    <source>
        <dbReference type="ARBA" id="ARBA00049091"/>
    </source>
</evidence>
<proteinExistence type="inferred from homology"/>
<evidence type="ECO:0000256" key="8">
    <source>
        <dbReference type="SAM" id="MobiDB-lite"/>
    </source>
</evidence>
<keyword evidence="4" id="KW-0049">Antioxidant</keyword>
<dbReference type="InterPro" id="IPR019479">
    <property type="entry name" value="Peroxiredoxin_C"/>
</dbReference>
<evidence type="ECO:0000256" key="5">
    <source>
        <dbReference type="ARBA" id="ARBA00023002"/>
    </source>
</evidence>
<feature type="region of interest" description="Disordered" evidence="8">
    <location>
        <begin position="167"/>
        <end position="186"/>
    </location>
</feature>
<dbReference type="GO" id="GO:0008379">
    <property type="term" value="F:thioredoxin peroxidase activity"/>
    <property type="evidence" value="ECO:0007669"/>
    <property type="project" value="TreeGrafter"/>
</dbReference>
<feature type="region of interest" description="Disordered" evidence="8">
    <location>
        <begin position="343"/>
        <end position="368"/>
    </location>
</feature>
<keyword evidence="3" id="KW-0575">Peroxidase</keyword>
<protein>
    <recommendedName>
        <fullName evidence="2">thioredoxin-dependent peroxiredoxin</fullName>
        <ecNumber evidence="2">1.11.1.24</ecNumber>
    </recommendedName>
</protein>
<dbReference type="InterPro" id="IPR000866">
    <property type="entry name" value="AhpC/TSA"/>
</dbReference>
<dbReference type="EC" id="1.11.1.24" evidence="2"/>
<dbReference type="GO" id="GO:0005829">
    <property type="term" value="C:cytosol"/>
    <property type="evidence" value="ECO:0007669"/>
    <property type="project" value="TreeGrafter"/>
</dbReference>
<dbReference type="EMBL" id="VUJU01000531">
    <property type="protein sequence ID" value="KAF0769785.1"/>
    <property type="molecule type" value="Genomic_DNA"/>
</dbReference>
<feature type="domain" description="Thioredoxin" evidence="9">
    <location>
        <begin position="407"/>
        <end position="565"/>
    </location>
</feature>
<comment type="caution">
    <text evidence="10">The sequence shown here is derived from an EMBL/GenBank/DDBJ whole genome shotgun (WGS) entry which is preliminary data.</text>
</comment>
<keyword evidence="5" id="KW-0560">Oxidoreductase</keyword>
<dbReference type="InterPro" id="IPR050217">
    <property type="entry name" value="Peroxiredoxin"/>
</dbReference>
<organism evidence="10 11">
    <name type="scientific">Aphis craccivora</name>
    <name type="common">Cowpea aphid</name>
    <dbReference type="NCBI Taxonomy" id="307492"/>
    <lineage>
        <taxon>Eukaryota</taxon>
        <taxon>Metazoa</taxon>
        <taxon>Ecdysozoa</taxon>
        <taxon>Arthropoda</taxon>
        <taxon>Hexapoda</taxon>
        <taxon>Insecta</taxon>
        <taxon>Pterygota</taxon>
        <taxon>Neoptera</taxon>
        <taxon>Paraneoptera</taxon>
        <taxon>Hemiptera</taxon>
        <taxon>Sternorrhyncha</taxon>
        <taxon>Aphidomorpha</taxon>
        <taxon>Aphidoidea</taxon>
        <taxon>Aphididae</taxon>
        <taxon>Aphidini</taxon>
        <taxon>Aphis</taxon>
        <taxon>Aphis</taxon>
    </lineage>
</organism>
<evidence type="ECO:0000256" key="6">
    <source>
        <dbReference type="ARBA" id="ARBA00023284"/>
    </source>
</evidence>
<reference evidence="10 11" key="1">
    <citation type="submission" date="2019-08" db="EMBL/GenBank/DDBJ databases">
        <title>Whole genome of Aphis craccivora.</title>
        <authorList>
            <person name="Voronova N.V."/>
            <person name="Shulinski R.S."/>
            <person name="Bandarenka Y.V."/>
            <person name="Zhorov D.G."/>
            <person name="Warner D."/>
        </authorList>
    </citation>
    <scope>NUCLEOTIDE SEQUENCE [LARGE SCALE GENOMIC DNA]</scope>
    <source>
        <strain evidence="10">180601</strain>
        <tissue evidence="10">Whole Body</tissue>
    </source>
</reference>
<dbReference type="InterPro" id="IPR013766">
    <property type="entry name" value="Thioredoxin_domain"/>
</dbReference>
<dbReference type="AlphaFoldDB" id="A0A6G0ZFM5"/>
<evidence type="ECO:0000256" key="2">
    <source>
        <dbReference type="ARBA" id="ARBA00013017"/>
    </source>
</evidence>
<dbReference type="OrthoDB" id="185659at2759"/>
<dbReference type="GO" id="GO:0005783">
    <property type="term" value="C:endoplasmic reticulum"/>
    <property type="evidence" value="ECO:0007669"/>
    <property type="project" value="TreeGrafter"/>
</dbReference>
<accession>A0A6G0ZFM5</accession>
<evidence type="ECO:0000313" key="10">
    <source>
        <dbReference type="EMBL" id="KAF0769785.1"/>
    </source>
</evidence>
<sequence length="585" mass="66311">MSNNQQHEEYTILTTGSNNRGQMSQPHLTFTPPTQVFRSEWQRFPEFHAWLRPIDGDVTKAWCIACERIFRADLKSLRVHGVSKAHVRMVRARCPNADDNPVPPIEYNVVTDKKGTYGIAVVTNKEDKSSLASRALYMNQTNPTEEIITSEMAAQSQRDKYVVVSLPNEDDDDNEGPQASSSNTQYIQKEVNVIDETGNLVSVVTEHHVQKNKEGFQVQRSKKRDTQIESEIKSSDNAEAQKQSADEDDIAIEEVLTPLRIKQESAANRAHMMKRKRGLQKYRADWEKLSEFRGWLSPEPKSCYKARCEACDKSLVADITVLRNHSQAKKHVMKTGGTVYEGPIVRNKSKVKTDDDDEDSPDDLQMKSLSIKDNDDDYEVGLQSNDYHSTSNYEKMDQKHEENQCKAIVSKPAPFWKATAVVNGHVTELKLSDYSGRYLVLFFYPQDFSRICPSELIALSDRVSEFRALNTEVVACSVDSYLSHQAWSRTLRSDGGIAVPKMPLLSDPTHAISKSYGCYLSELGHSLRAHYIIDMRGILRHVTINDLPVGRNISEILRLLEAFQYTDETETLCPADWKPGEPTIS</sequence>
<dbReference type="GO" id="GO:0033554">
    <property type="term" value="P:cellular response to stress"/>
    <property type="evidence" value="ECO:0007669"/>
    <property type="project" value="TreeGrafter"/>
</dbReference>